<proteinExistence type="predicted"/>
<evidence type="ECO:0000259" key="2">
    <source>
        <dbReference type="PROSITE" id="PS51352"/>
    </source>
</evidence>
<name>A0A074KZ70_9BACT</name>
<reference evidence="3 4" key="1">
    <citation type="submission" date="2014-04" db="EMBL/GenBank/DDBJ databases">
        <title>Characterization and application of a salt tolerant electro-active bacterium.</title>
        <authorList>
            <person name="Yang L."/>
            <person name="Wei S."/>
            <person name="Tay Q.X.M."/>
        </authorList>
    </citation>
    <scope>NUCLEOTIDE SEQUENCE [LARGE SCALE GENOMIC DNA]</scope>
    <source>
        <strain evidence="3 4">LY1</strain>
    </source>
</reference>
<keyword evidence="4" id="KW-1185">Reference proteome</keyword>
<accession>A0A074KZ70</accession>
<dbReference type="eggNOG" id="COG0526">
    <property type="taxonomic scope" value="Bacteria"/>
</dbReference>
<dbReference type="Pfam" id="PF00085">
    <property type="entry name" value="Thioredoxin"/>
    <property type="match status" value="1"/>
</dbReference>
<dbReference type="STRING" id="1048983.EL17_11430"/>
<dbReference type="RefSeq" id="WP_035074329.1">
    <property type="nucleotide sequence ID" value="NZ_JMIH01000021.1"/>
</dbReference>
<dbReference type="PROSITE" id="PS51352">
    <property type="entry name" value="THIOREDOXIN_2"/>
    <property type="match status" value="1"/>
</dbReference>
<dbReference type="InterPro" id="IPR036249">
    <property type="entry name" value="Thioredoxin-like_sf"/>
</dbReference>
<sequence length="104" mass="11808">MLQELEQDNLQEIINTNENVIVQYGASWCGSCRIMKPKMKRLANEYNGVKFLYVDAEKLPESRKLAAVTNLPTFASFKSGKLVNQTQTNKEENLKAIIDEIANN</sequence>
<keyword evidence="1" id="KW-1015">Disulfide bond</keyword>
<comment type="caution">
    <text evidence="3">The sequence shown here is derived from an EMBL/GenBank/DDBJ whole genome shotgun (WGS) entry which is preliminary data.</text>
</comment>
<dbReference type="AlphaFoldDB" id="A0A074KZ70"/>
<organism evidence="3 4">
    <name type="scientific">Anditalea andensis</name>
    <dbReference type="NCBI Taxonomy" id="1048983"/>
    <lineage>
        <taxon>Bacteria</taxon>
        <taxon>Pseudomonadati</taxon>
        <taxon>Bacteroidota</taxon>
        <taxon>Cytophagia</taxon>
        <taxon>Cytophagales</taxon>
        <taxon>Cytophagaceae</taxon>
        <taxon>Anditalea</taxon>
    </lineage>
</organism>
<dbReference type="OrthoDB" id="7629852at2"/>
<dbReference type="SUPFAM" id="SSF52833">
    <property type="entry name" value="Thioredoxin-like"/>
    <property type="match status" value="1"/>
</dbReference>
<dbReference type="EMBL" id="JMIH01000021">
    <property type="protein sequence ID" value="KEO73510.1"/>
    <property type="molecule type" value="Genomic_DNA"/>
</dbReference>
<protein>
    <submittedName>
        <fullName evidence="3">Thioredoxin</fullName>
    </submittedName>
</protein>
<dbReference type="InterPro" id="IPR013766">
    <property type="entry name" value="Thioredoxin_domain"/>
</dbReference>
<dbReference type="CDD" id="cd02947">
    <property type="entry name" value="TRX_family"/>
    <property type="match status" value="1"/>
</dbReference>
<dbReference type="Gene3D" id="3.40.30.10">
    <property type="entry name" value="Glutaredoxin"/>
    <property type="match status" value="1"/>
</dbReference>
<evidence type="ECO:0000313" key="3">
    <source>
        <dbReference type="EMBL" id="KEO73510.1"/>
    </source>
</evidence>
<feature type="domain" description="Thioredoxin" evidence="2">
    <location>
        <begin position="1"/>
        <end position="103"/>
    </location>
</feature>
<evidence type="ECO:0000313" key="4">
    <source>
        <dbReference type="Proteomes" id="UP000027821"/>
    </source>
</evidence>
<gene>
    <name evidence="3" type="ORF">EL17_11430</name>
</gene>
<dbReference type="Proteomes" id="UP000027821">
    <property type="component" value="Unassembled WGS sequence"/>
</dbReference>
<dbReference type="PANTHER" id="PTHR46115">
    <property type="entry name" value="THIOREDOXIN-LIKE PROTEIN 1"/>
    <property type="match status" value="1"/>
</dbReference>
<evidence type="ECO:0000256" key="1">
    <source>
        <dbReference type="ARBA" id="ARBA00023157"/>
    </source>
</evidence>